<comment type="caution">
    <text evidence="1">The sequence shown here is derived from an EMBL/GenBank/DDBJ whole genome shotgun (WGS) entry which is preliminary data.</text>
</comment>
<reference evidence="1 2" key="1">
    <citation type="journal article" date="2013" name="Genome Announc.">
        <title>Draft Genome Sequence of Aeromonas molluscorum Strain 848TT, Isolated from Bivalve Molluscs.</title>
        <authorList>
            <person name="Spataro N."/>
            <person name="Farfan M."/>
            <person name="Albarral V."/>
            <person name="Sanglas A."/>
            <person name="Loren J.G."/>
            <person name="Fuste M.C."/>
            <person name="Bosch E."/>
        </authorList>
    </citation>
    <scope>NUCLEOTIDE SEQUENCE [LARGE SCALE GENOMIC DNA]</scope>
    <source>
        <strain evidence="1 2">848</strain>
    </source>
</reference>
<protein>
    <submittedName>
        <fullName evidence="1">Uncharacterized protein</fullName>
    </submittedName>
</protein>
<dbReference type="Proteomes" id="UP000013526">
    <property type="component" value="Unassembled WGS sequence"/>
</dbReference>
<dbReference type="AlphaFoldDB" id="R1F5E4"/>
<name>R1F5E4_9GAMM</name>
<evidence type="ECO:0000313" key="1">
    <source>
        <dbReference type="EMBL" id="EOD55073.1"/>
    </source>
</evidence>
<proteinExistence type="predicted"/>
<evidence type="ECO:0000313" key="2">
    <source>
        <dbReference type="Proteomes" id="UP000013526"/>
    </source>
</evidence>
<sequence length="163" mass="18810">MSALMPRLAKLNAGHRPSTHNITALIPSLDEPLLRALGSTSSEYQSWLASVMILDRHQYSIYPEKHIRRHHESISRARLETIIKSDGYPEHIVSWSGDVPADEFKADRRINGSRAYRALITAISFSVARMRRWTVWQYGYISRSCQIRKHERAPLLRLDDLTT</sequence>
<gene>
    <name evidence="1" type="ORF">G113_11019</name>
</gene>
<dbReference type="EMBL" id="AQGQ01000064">
    <property type="protein sequence ID" value="EOD55073.1"/>
    <property type="molecule type" value="Genomic_DNA"/>
</dbReference>
<keyword evidence="2" id="KW-1185">Reference proteome</keyword>
<accession>R1F5E4</accession>
<organism evidence="1 2">
    <name type="scientific">Aeromonas molluscorum 848</name>
    <dbReference type="NCBI Taxonomy" id="1268236"/>
    <lineage>
        <taxon>Bacteria</taxon>
        <taxon>Pseudomonadati</taxon>
        <taxon>Pseudomonadota</taxon>
        <taxon>Gammaproteobacteria</taxon>
        <taxon>Aeromonadales</taxon>
        <taxon>Aeromonadaceae</taxon>
        <taxon>Aeromonas</taxon>
    </lineage>
</organism>